<dbReference type="FunFam" id="3.30.565.10:FF:000006">
    <property type="entry name" value="Sensor histidine kinase WalK"/>
    <property type="match status" value="1"/>
</dbReference>
<dbReference type="SUPFAM" id="SSF55874">
    <property type="entry name" value="ATPase domain of HSP90 chaperone/DNA topoisomerase II/histidine kinase"/>
    <property type="match status" value="1"/>
</dbReference>
<dbReference type="Proteomes" id="UP000184404">
    <property type="component" value="Unassembled WGS sequence"/>
</dbReference>
<evidence type="ECO:0000256" key="8">
    <source>
        <dbReference type="ARBA" id="ARBA00023136"/>
    </source>
</evidence>
<dbReference type="InterPro" id="IPR003660">
    <property type="entry name" value="HAMP_dom"/>
</dbReference>
<reference evidence="12 13" key="1">
    <citation type="submission" date="2016-11" db="EMBL/GenBank/DDBJ databases">
        <authorList>
            <person name="Jaros S."/>
            <person name="Januszkiewicz K."/>
            <person name="Wedrychowicz H."/>
        </authorList>
    </citation>
    <scope>NUCLEOTIDE SEQUENCE [LARGE SCALE GENOMIC DNA]</scope>
    <source>
        <strain evidence="12 13">DSM 10502</strain>
    </source>
</reference>
<keyword evidence="8 9" id="KW-0472">Membrane</keyword>
<accession>A0A1M4UK53</accession>
<dbReference type="InterPro" id="IPR005467">
    <property type="entry name" value="His_kinase_dom"/>
</dbReference>
<dbReference type="Gene3D" id="3.30.565.10">
    <property type="entry name" value="Histidine kinase-like ATPase, C-terminal domain"/>
    <property type="match status" value="1"/>
</dbReference>
<dbReference type="Pfam" id="PF02518">
    <property type="entry name" value="HATPase_c"/>
    <property type="match status" value="1"/>
</dbReference>
<dbReference type="PRINTS" id="PR00344">
    <property type="entry name" value="BCTRLSENSOR"/>
</dbReference>
<dbReference type="RefSeq" id="WP_072934797.1">
    <property type="nucleotide sequence ID" value="NZ_FQUG01000003.1"/>
</dbReference>
<gene>
    <name evidence="12" type="ORF">SAMN02745190_00687</name>
</gene>
<keyword evidence="6 12" id="KW-0418">Kinase</keyword>
<dbReference type="SMART" id="SM00388">
    <property type="entry name" value="HisKA"/>
    <property type="match status" value="1"/>
</dbReference>
<dbReference type="SMART" id="SM00304">
    <property type="entry name" value="HAMP"/>
    <property type="match status" value="1"/>
</dbReference>
<organism evidence="12 13">
    <name type="scientific">Schwartzia succinivorans DSM 10502</name>
    <dbReference type="NCBI Taxonomy" id="1123243"/>
    <lineage>
        <taxon>Bacteria</taxon>
        <taxon>Bacillati</taxon>
        <taxon>Bacillota</taxon>
        <taxon>Negativicutes</taxon>
        <taxon>Selenomonadales</taxon>
        <taxon>Selenomonadaceae</taxon>
        <taxon>Schwartzia</taxon>
    </lineage>
</organism>
<name>A0A1M4UK53_9FIRM</name>
<feature type="domain" description="Histidine kinase" evidence="10">
    <location>
        <begin position="141"/>
        <end position="354"/>
    </location>
</feature>
<keyword evidence="9" id="KW-1133">Transmembrane helix</keyword>
<dbReference type="PROSITE" id="PS50885">
    <property type="entry name" value="HAMP"/>
    <property type="match status" value="1"/>
</dbReference>
<dbReference type="Pfam" id="PF00512">
    <property type="entry name" value="HisKA"/>
    <property type="match status" value="1"/>
</dbReference>
<dbReference type="PROSITE" id="PS50109">
    <property type="entry name" value="HIS_KIN"/>
    <property type="match status" value="1"/>
</dbReference>
<dbReference type="OrthoDB" id="335833at2"/>
<evidence type="ECO:0000313" key="12">
    <source>
        <dbReference type="EMBL" id="SHE56943.1"/>
    </source>
</evidence>
<dbReference type="GO" id="GO:0016020">
    <property type="term" value="C:membrane"/>
    <property type="evidence" value="ECO:0007669"/>
    <property type="project" value="UniProtKB-SubCell"/>
</dbReference>
<evidence type="ECO:0000259" key="11">
    <source>
        <dbReference type="PROSITE" id="PS50885"/>
    </source>
</evidence>
<protein>
    <recommendedName>
        <fullName evidence="3">histidine kinase</fullName>
        <ecNumber evidence="3">2.7.13.3</ecNumber>
    </recommendedName>
</protein>
<dbReference type="CDD" id="cd06225">
    <property type="entry name" value="HAMP"/>
    <property type="match status" value="1"/>
</dbReference>
<comment type="subcellular location">
    <subcellularLocation>
        <location evidence="2">Membrane</location>
    </subcellularLocation>
</comment>
<dbReference type="SUPFAM" id="SSF47384">
    <property type="entry name" value="Homodimeric domain of signal transducing histidine kinase"/>
    <property type="match status" value="1"/>
</dbReference>
<dbReference type="FunFam" id="1.10.287.130:FF:000001">
    <property type="entry name" value="Two-component sensor histidine kinase"/>
    <property type="match status" value="1"/>
</dbReference>
<dbReference type="EMBL" id="FQUG01000003">
    <property type="protein sequence ID" value="SHE56943.1"/>
    <property type="molecule type" value="Genomic_DNA"/>
</dbReference>
<evidence type="ECO:0000256" key="9">
    <source>
        <dbReference type="SAM" id="Phobius"/>
    </source>
</evidence>
<dbReference type="Gene3D" id="1.10.287.130">
    <property type="match status" value="1"/>
</dbReference>
<comment type="catalytic activity">
    <reaction evidence="1">
        <text>ATP + protein L-histidine = ADP + protein N-phospho-L-histidine.</text>
        <dbReference type="EC" id="2.7.13.3"/>
    </reaction>
</comment>
<dbReference type="GO" id="GO:0000155">
    <property type="term" value="F:phosphorelay sensor kinase activity"/>
    <property type="evidence" value="ECO:0007669"/>
    <property type="project" value="InterPro"/>
</dbReference>
<evidence type="ECO:0000256" key="6">
    <source>
        <dbReference type="ARBA" id="ARBA00022777"/>
    </source>
</evidence>
<evidence type="ECO:0000256" key="2">
    <source>
        <dbReference type="ARBA" id="ARBA00004370"/>
    </source>
</evidence>
<dbReference type="AlphaFoldDB" id="A0A1M4UK53"/>
<dbReference type="PANTHER" id="PTHR43711">
    <property type="entry name" value="TWO-COMPONENT HISTIDINE KINASE"/>
    <property type="match status" value="1"/>
</dbReference>
<evidence type="ECO:0000259" key="10">
    <source>
        <dbReference type="PROSITE" id="PS50109"/>
    </source>
</evidence>
<feature type="domain" description="HAMP" evidence="11">
    <location>
        <begin position="77"/>
        <end position="133"/>
    </location>
</feature>
<dbReference type="InterPro" id="IPR050736">
    <property type="entry name" value="Sensor_HK_Regulatory"/>
</dbReference>
<evidence type="ECO:0000256" key="3">
    <source>
        <dbReference type="ARBA" id="ARBA00012438"/>
    </source>
</evidence>
<evidence type="ECO:0000256" key="7">
    <source>
        <dbReference type="ARBA" id="ARBA00023012"/>
    </source>
</evidence>
<dbReference type="CDD" id="cd00082">
    <property type="entry name" value="HisKA"/>
    <property type="match status" value="1"/>
</dbReference>
<dbReference type="STRING" id="1123243.SAMN02745190_00687"/>
<keyword evidence="4" id="KW-0597">Phosphoprotein</keyword>
<keyword evidence="7" id="KW-0902">Two-component regulatory system</keyword>
<evidence type="ECO:0000256" key="4">
    <source>
        <dbReference type="ARBA" id="ARBA00022553"/>
    </source>
</evidence>
<dbReference type="Gene3D" id="6.10.340.10">
    <property type="match status" value="1"/>
</dbReference>
<evidence type="ECO:0000313" key="13">
    <source>
        <dbReference type="Proteomes" id="UP000184404"/>
    </source>
</evidence>
<dbReference type="InterPro" id="IPR004358">
    <property type="entry name" value="Sig_transdc_His_kin-like_C"/>
</dbReference>
<dbReference type="EC" id="2.7.13.3" evidence="3"/>
<proteinExistence type="predicted"/>
<sequence length="363" mass="40763">MKLWRVKDGKRQLVIPLRLYHSLSTLATLGICCFVSSLLVFCINHFFQAELELLPALAVCSVMTLVFAAALLAWEAGVYIRPARALMEAAGHVAEGDFSVRIPKSEGLISLEESRILIDHFNQMAKELQSIDHMQKGFTGSVSHEFRTPLSSIVGFSEILLEDGLSDSERREYTVLVHDEALRLSRLADNLLRLSKLDAQAIVMRHEPIDVDEQIRQCVILLADRWEPKNISFDIDLPHMQIEGDPDMTKQVWLNLIDNAVKYSDDGKAIHISGQIFPDSVCVRIHDEGIGIPKDKQERIFERFYQCDESHKEKGHGLGLSIVKRILELLGGQIGCSSEPGKGTEMAVALPLNRHTTCCLRIQ</sequence>
<dbReference type="InterPro" id="IPR003661">
    <property type="entry name" value="HisK_dim/P_dom"/>
</dbReference>
<feature type="transmembrane region" description="Helical" evidence="9">
    <location>
        <begin position="20"/>
        <end position="47"/>
    </location>
</feature>
<feature type="transmembrane region" description="Helical" evidence="9">
    <location>
        <begin position="53"/>
        <end position="74"/>
    </location>
</feature>
<dbReference type="InterPro" id="IPR003594">
    <property type="entry name" value="HATPase_dom"/>
</dbReference>
<keyword evidence="13" id="KW-1185">Reference proteome</keyword>
<dbReference type="SUPFAM" id="SSF158472">
    <property type="entry name" value="HAMP domain-like"/>
    <property type="match status" value="1"/>
</dbReference>
<dbReference type="InterPro" id="IPR036097">
    <property type="entry name" value="HisK_dim/P_sf"/>
</dbReference>
<dbReference type="PANTHER" id="PTHR43711:SF1">
    <property type="entry name" value="HISTIDINE KINASE 1"/>
    <property type="match status" value="1"/>
</dbReference>
<dbReference type="InterPro" id="IPR036890">
    <property type="entry name" value="HATPase_C_sf"/>
</dbReference>
<dbReference type="CDD" id="cd00075">
    <property type="entry name" value="HATPase"/>
    <property type="match status" value="1"/>
</dbReference>
<dbReference type="SMART" id="SM00387">
    <property type="entry name" value="HATPase_c"/>
    <property type="match status" value="1"/>
</dbReference>
<keyword evidence="5" id="KW-0808">Transferase</keyword>
<evidence type="ECO:0000256" key="5">
    <source>
        <dbReference type="ARBA" id="ARBA00022679"/>
    </source>
</evidence>
<evidence type="ECO:0000256" key="1">
    <source>
        <dbReference type="ARBA" id="ARBA00000085"/>
    </source>
</evidence>
<keyword evidence="9" id="KW-0812">Transmembrane</keyword>